<dbReference type="STRING" id="667676.SAMN05192539_1005211"/>
<dbReference type="RefSeq" id="WP_090864854.1">
    <property type="nucleotide sequence ID" value="NZ_FNYE01000005.1"/>
</dbReference>
<keyword evidence="2" id="KW-1185">Reference proteome</keyword>
<reference evidence="2" key="1">
    <citation type="submission" date="2016-10" db="EMBL/GenBank/DDBJ databases">
        <authorList>
            <person name="Varghese N."/>
            <person name="Submissions S."/>
        </authorList>
    </citation>
    <scope>NUCLEOTIDE SEQUENCE [LARGE SCALE GENOMIC DNA]</scope>
    <source>
        <strain evidence="2">LMG 26031</strain>
    </source>
</reference>
<dbReference type="EMBL" id="FNYE01000005">
    <property type="protein sequence ID" value="SEI96276.1"/>
    <property type="molecule type" value="Genomic_DNA"/>
</dbReference>
<organism evidence="1 2">
    <name type="scientific">Paraburkholderia diazotrophica</name>
    <dbReference type="NCBI Taxonomy" id="667676"/>
    <lineage>
        <taxon>Bacteria</taxon>
        <taxon>Pseudomonadati</taxon>
        <taxon>Pseudomonadota</taxon>
        <taxon>Betaproteobacteria</taxon>
        <taxon>Burkholderiales</taxon>
        <taxon>Burkholderiaceae</taxon>
        <taxon>Paraburkholderia</taxon>
    </lineage>
</organism>
<proteinExistence type="predicted"/>
<sequence length="91" mass="9443">MADLTVPNNTAGAVAAYLAGTAQNAQSNIGMSLGANPDLEAELSRIESMSVAIPSRRINVASGTTVYLVAQATFTASTETVTCVLQANRRR</sequence>
<accession>A0A1H6UX97</accession>
<name>A0A1H6UX97_9BURK</name>
<dbReference type="AlphaFoldDB" id="A0A1H6UX97"/>
<evidence type="ECO:0000313" key="1">
    <source>
        <dbReference type="EMBL" id="SEI96276.1"/>
    </source>
</evidence>
<protein>
    <submittedName>
        <fullName evidence="1">Uncharacterized protein</fullName>
    </submittedName>
</protein>
<evidence type="ECO:0000313" key="2">
    <source>
        <dbReference type="Proteomes" id="UP000198866"/>
    </source>
</evidence>
<dbReference type="Proteomes" id="UP000198866">
    <property type="component" value="Unassembled WGS sequence"/>
</dbReference>
<gene>
    <name evidence="1" type="ORF">SAMN05192539_1005211</name>
</gene>